<dbReference type="Proteomes" id="UP000663868">
    <property type="component" value="Unassembled WGS sequence"/>
</dbReference>
<dbReference type="Proteomes" id="UP000663860">
    <property type="component" value="Unassembled WGS sequence"/>
</dbReference>
<feature type="compositionally biased region" description="Polar residues" evidence="2">
    <location>
        <begin position="1"/>
        <end position="13"/>
    </location>
</feature>
<comment type="similarity">
    <text evidence="1">Belongs to the UPF0046 family.</text>
</comment>
<evidence type="ECO:0000313" key="5">
    <source>
        <dbReference type="EMBL" id="CAF4015759.1"/>
    </source>
</evidence>
<evidence type="ECO:0000256" key="2">
    <source>
        <dbReference type="SAM" id="MobiDB-lite"/>
    </source>
</evidence>
<accession>A0A819PX15</accession>
<evidence type="ECO:0000313" key="4">
    <source>
        <dbReference type="EMBL" id="CAF1369620.1"/>
    </source>
</evidence>
<dbReference type="Gene3D" id="3.60.21.10">
    <property type="match status" value="1"/>
</dbReference>
<dbReference type="GO" id="GO:0016787">
    <property type="term" value="F:hydrolase activity"/>
    <property type="evidence" value="ECO:0007669"/>
    <property type="project" value="InterPro"/>
</dbReference>
<dbReference type="EMBL" id="CAJNOE010000984">
    <property type="protein sequence ID" value="CAF1369620.1"/>
    <property type="molecule type" value="Genomic_DNA"/>
</dbReference>
<feature type="compositionally biased region" description="Basic and acidic residues" evidence="2">
    <location>
        <begin position="50"/>
        <end position="64"/>
    </location>
</feature>
<feature type="region of interest" description="Disordered" evidence="2">
    <location>
        <begin position="1"/>
        <end position="69"/>
    </location>
</feature>
<dbReference type="InterPro" id="IPR029052">
    <property type="entry name" value="Metallo-depent_PP-like"/>
</dbReference>
<name>A0A819PX15_9BILA</name>
<evidence type="ECO:0000313" key="6">
    <source>
        <dbReference type="Proteomes" id="UP000663868"/>
    </source>
</evidence>
<evidence type="ECO:0000259" key="3">
    <source>
        <dbReference type="Pfam" id="PF00149"/>
    </source>
</evidence>
<dbReference type="EMBL" id="CAJOBB010003030">
    <property type="protein sequence ID" value="CAF4015759.1"/>
    <property type="molecule type" value="Genomic_DNA"/>
</dbReference>
<protein>
    <recommendedName>
        <fullName evidence="3">Calcineurin-like phosphoesterase domain-containing protein</fullName>
    </recommendedName>
</protein>
<feature type="compositionally biased region" description="Polar residues" evidence="2">
    <location>
        <begin position="21"/>
        <end position="49"/>
    </location>
</feature>
<dbReference type="PANTHER" id="PTHR12905:SF0">
    <property type="entry name" value="CALCINEURIN-LIKE PHOSPHOESTERASE DOMAIN-CONTAINING PROTEIN"/>
    <property type="match status" value="1"/>
</dbReference>
<organism evidence="5 6">
    <name type="scientific">Adineta steineri</name>
    <dbReference type="NCBI Taxonomy" id="433720"/>
    <lineage>
        <taxon>Eukaryota</taxon>
        <taxon>Metazoa</taxon>
        <taxon>Spiralia</taxon>
        <taxon>Gnathifera</taxon>
        <taxon>Rotifera</taxon>
        <taxon>Eurotatoria</taxon>
        <taxon>Bdelloidea</taxon>
        <taxon>Adinetida</taxon>
        <taxon>Adinetidae</taxon>
        <taxon>Adineta</taxon>
    </lineage>
</organism>
<dbReference type="InterPro" id="IPR051693">
    <property type="entry name" value="UPF0046_metallophosphoest"/>
</dbReference>
<dbReference type="PANTHER" id="PTHR12905">
    <property type="entry name" value="METALLOPHOSPHOESTERASE"/>
    <property type="match status" value="1"/>
</dbReference>
<reference evidence="5" key="1">
    <citation type="submission" date="2021-02" db="EMBL/GenBank/DDBJ databases">
        <authorList>
            <person name="Nowell W R."/>
        </authorList>
    </citation>
    <scope>NUCLEOTIDE SEQUENCE</scope>
</reference>
<evidence type="ECO:0000256" key="1">
    <source>
        <dbReference type="ARBA" id="ARBA00007993"/>
    </source>
</evidence>
<gene>
    <name evidence="4" type="ORF">IZO911_LOCUS37786</name>
    <name evidence="5" type="ORF">KXQ929_LOCUS29359</name>
</gene>
<feature type="domain" description="Calcineurin-like phosphoesterase" evidence="3">
    <location>
        <begin position="73"/>
        <end position="227"/>
    </location>
</feature>
<dbReference type="Pfam" id="PF00149">
    <property type="entry name" value="Metallophos"/>
    <property type="match status" value="1"/>
</dbReference>
<proteinExistence type="inferred from homology"/>
<dbReference type="InterPro" id="IPR004843">
    <property type="entry name" value="Calcineurin-like_PHP"/>
</dbReference>
<sequence length="235" mass="26062">MPGHSNGQNSMPISENDDTVDNVNDASSDVAATSQSEIEFNSVSSGNNSDHYDTAADESSREETISPEDEAVKIVCISDTHNGHNNDEFNEKIRQMQGDILIHAGDFGEQGTDEERKSIFEWLRSLENFKYKVYISGNMDGIGLNKSKRVSASQASKKKFLSDDKVIYLQNNSCNVLGINIYGCPYTPRFFGGFQYDRLSEESKELWGMIPENCDILVSHGPPSGILDTNSKGKR</sequence>
<dbReference type="AlphaFoldDB" id="A0A819PX15"/>
<dbReference type="SUPFAM" id="SSF56300">
    <property type="entry name" value="Metallo-dependent phosphatases"/>
    <property type="match status" value="1"/>
</dbReference>
<comment type="caution">
    <text evidence="5">The sequence shown here is derived from an EMBL/GenBank/DDBJ whole genome shotgun (WGS) entry which is preliminary data.</text>
</comment>